<dbReference type="SUPFAM" id="SSF53756">
    <property type="entry name" value="UDP-Glycosyltransferase/glycogen phosphorylase"/>
    <property type="match status" value="1"/>
</dbReference>
<accession>C8PDE7</accession>
<sequence>MLVNFIISLYGGILMNIGLFSDTYFPQISGVATSIKTLKEALEQQGHSVFIFTTTDPHVDKNIVEPNIFRVASVPFVSFTDRRVAFRGLFQVAKIANEVKLDIVHTQTEFSMGLIGKYVAYSLKIPSVHTYHTMYEDYLHYVLNGHLLKPYHVKQFTKAYLYHMNGVIAPSRRVEDTLLRYGVKTPIRVIPTGVDISGINAAPVCDVRKQLGLSSSDYVILTLSRIAAEKKINRILDCLAILVDEFPNLKLVIAGDGPDVGPLKDQVLRLNLEKYVIFSGNVDHSNVANFYRMADLFVSASDTETQGLTYIESLSVGTPCVVYNTDYTRNIFDSSSLGSVFDTKQEMYDLIRSYILRTPNKADDSIFQKKLSEISAEAFAKNVAEFYDDVIMQYKRIK</sequence>
<comment type="caution">
    <text evidence="3">The sequence shown here is derived from an EMBL/GenBank/DDBJ whole genome shotgun (WGS) entry which is preliminary data.</text>
</comment>
<dbReference type="GO" id="GO:0016758">
    <property type="term" value="F:hexosyltransferase activity"/>
    <property type="evidence" value="ECO:0007669"/>
    <property type="project" value="TreeGrafter"/>
</dbReference>
<dbReference type="CDD" id="cd03817">
    <property type="entry name" value="GT4_UGDG-like"/>
    <property type="match status" value="1"/>
</dbReference>
<dbReference type="EC" id="2.4.-.-" evidence="3"/>
<evidence type="ECO:0000259" key="1">
    <source>
        <dbReference type="Pfam" id="PF00534"/>
    </source>
</evidence>
<reference evidence="3 4" key="1">
    <citation type="submission" date="2009-09" db="EMBL/GenBank/DDBJ databases">
        <authorList>
            <person name="Qin X."/>
            <person name="Bachman B."/>
            <person name="Battles P."/>
            <person name="Bell A."/>
            <person name="Bess C."/>
            <person name="Bickham C."/>
            <person name="Chaboub L."/>
            <person name="Chen D."/>
            <person name="Coyle M."/>
            <person name="Deiros D.R."/>
            <person name="Dinh H."/>
            <person name="Forbes L."/>
            <person name="Fowler G."/>
            <person name="Francisco L."/>
            <person name="Fu Q."/>
            <person name="Gubbala S."/>
            <person name="Hale W."/>
            <person name="Han Y."/>
            <person name="Hemphill L."/>
            <person name="Highlander S.K."/>
            <person name="Hirani K."/>
            <person name="Hogues M."/>
            <person name="Jackson L."/>
            <person name="Jakkamsetti A."/>
            <person name="Javaid M."/>
            <person name="Jiang H."/>
            <person name="Korchina V."/>
            <person name="Kovar C."/>
            <person name="Lara F."/>
            <person name="Lee S."/>
            <person name="Mata R."/>
            <person name="Mathew T."/>
            <person name="Moen C."/>
            <person name="Morales K."/>
            <person name="Munidasa M."/>
            <person name="Nazareth L."/>
            <person name="Ngo R."/>
            <person name="Nguyen L."/>
            <person name="Okwuonu G."/>
            <person name="Ongeri F."/>
            <person name="Patil S."/>
            <person name="Petrosino J."/>
            <person name="Pham C."/>
            <person name="Pham P."/>
            <person name="Pu L.-L."/>
            <person name="Puazo M."/>
            <person name="Raj R."/>
            <person name="Reid J."/>
            <person name="Rouhana J."/>
            <person name="Saada N."/>
            <person name="Shang Y."/>
            <person name="Simmons D."/>
            <person name="Thornton R."/>
            <person name="Warren J."/>
            <person name="Weissenberger G."/>
            <person name="Zhang J."/>
            <person name="Zhang L."/>
            <person name="Zhou C."/>
            <person name="Zhu D."/>
            <person name="Muzny D."/>
            <person name="Worley K."/>
            <person name="Gibbs R."/>
        </authorList>
    </citation>
    <scope>NUCLEOTIDE SEQUENCE [LARGE SCALE GENOMIC DNA]</scope>
    <source>
        <strain evidence="3 4">DSM 13335</strain>
    </source>
</reference>
<name>C8PDE7_9LACO</name>
<evidence type="ECO:0000313" key="3">
    <source>
        <dbReference type="EMBL" id="EEW51497.1"/>
    </source>
</evidence>
<gene>
    <name evidence="3" type="primary">rfaG</name>
    <name evidence="3" type="ORF">HMPREF0520_1117</name>
</gene>
<feature type="domain" description="Glycosyltransferase subfamily 4-like N-terminal" evidence="2">
    <location>
        <begin position="28"/>
        <end position="196"/>
    </location>
</feature>
<dbReference type="PANTHER" id="PTHR45947:SF3">
    <property type="entry name" value="SULFOQUINOVOSYL TRANSFERASE SQD2"/>
    <property type="match status" value="1"/>
</dbReference>
<protein>
    <submittedName>
        <fullName evidence="3">Glycosyltransferase, group 1 family protein</fullName>
        <ecNumber evidence="3">2.4.-.-</ecNumber>
    </submittedName>
</protein>
<keyword evidence="4" id="KW-1185">Reference proteome</keyword>
<keyword evidence="3" id="KW-0328">Glycosyltransferase</keyword>
<proteinExistence type="predicted"/>
<dbReference type="Pfam" id="PF00534">
    <property type="entry name" value="Glycos_transf_1"/>
    <property type="match status" value="1"/>
</dbReference>
<evidence type="ECO:0000313" key="4">
    <source>
        <dbReference type="Proteomes" id="UP000004115"/>
    </source>
</evidence>
<dbReference type="InterPro" id="IPR001296">
    <property type="entry name" value="Glyco_trans_1"/>
</dbReference>
<feature type="domain" description="Glycosyl transferase family 1" evidence="1">
    <location>
        <begin position="208"/>
        <end position="355"/>
    </location>
</feature>
<dbReference type="PANTHER" id="PTHR45947">
    <property type="entry name" value="SULFOQUINOVOSYL TRANSFERASE SQD2"/>
    <property type="match status" value="1"/>
</dbReference>
<keyword evidence="3" id="KW-0808">Transferase</keyword>
<dbReference type="EMBL" id="ACLN01000016">
    <property type="protein sequence ID" value="EEW51497.1"/>
    <property type="molecule type" value="Genomic_DNA"/>
</dbReference>
<organism evidence="3 4">
    <name type="scientific">Lactobacillus iners DSM 13335</name>
    <dbReference type="NCBI Taxonomy" id="525328"/>
    <lineage>
        <taxon>Bacteria</taxon>
        <taxon>Bacillati</taxon>
        <taxon>Bacillota</taxon>
        <taxon>Bacilli</taxon>
        <taxon>Lactobacillales</taxon>
        <taxon>Lactobacillaceae</taxon>
        <taxon>Lactobacillus</taxon>
    </lineage>
</organism>
<dbReference type="InterPro" id="IPR050194">
    <property type="entry name" value="Glycosyltransferase_grp1"/>
</dbReference>
<dbReference type="Gene3D" id="3.40.50.2000">
    <property type="entry name" value="Glycogen Phosphorylase B"/>
    <property type="match status" value="2"/>
</dbReference>
<dbReference type="Proteomes" id="UP000004115">
    <property type="component" value="Unassembled WGS sequence"/>
</dbReference>
<dbReference type="HOGENOM" id="CLU_009583_2_0_9"/>
<dbReference type="AlphaFoldDB" id="C8PDE7"/>
<dbReference type="FunFam" id="3.40.50.2000:FF:000136">
    <property type="entry name" value="Glycosyl transferase, group 1"/>
    <property type="match status" value="1"/>
</dbReference>
<evidence type="ECO:0000259" key="2">
    <source>
        <dbReference type="Pfam" id="PF13439"/>
    </source>
</evidence>
<dbReference type="Pfam" id="PF13439">
    <property type="entry name" value="Glyco_transf_4"/>
    <property type="match status" value="1"/>
</dbReference>
<dbReference type="InterPro" id="IPR028098">
    <property type="entry name" value="Glyco_trans_4-like_N"/>
</dbReference>